<proteinExistence type="predicted"/>
<evidence type="ECO:0000256" key="1">
    <source>
        <dbReference type="SAM" id="Phobius"/>
    </source>
</evidence>
<keyword evidence="1" id="KW-0812">Transmembrane</keyword>
<protein>
    <submittedName>
        <fullName evidence="2">Uncharacterized protein</fullName>
    </submittedName>
</protein>
<keyword evidence="1" id="KW-1133">Transmembrane helix</keyword>
<name>A0A6B3NC49_9CYAN</name>
<keyword evidence="1" id="KW-0472">Membrane</keyword>
<comment type="caution">
    <text evidence="2">The sequence shown here is derived from an EMBL/GenBank/DDBJ whole genome shotgun (WGS) entry which is preliminary data.</text>
</comment>
<accession>A0A6B3NC49</accession>
<sequence>MSDLIFPTLDLFVYDLRNALNSTEAEKQQNQANFLGKLPANIKLSDHNLETEYLELLPKQKYYDFTTADKTLDGYYYPVRLNDTYGLQIDCSINNQIEPQTTNCFALLKAELEARLQGNTATIGQTWMLSGWLPKQSPKSYEQIAQSCYYSFQQASNWSQDLQGEGNLFGGRIFELWRYQPLTQENSHIIIIIFPNRESMYKAADLYTDWIGLFSYRNKILWAYSQSRFIKDSLVAYYQQAEANQRTISKQKPSRPSNQTVESKLDAIQKYLENYTLDLPKLNLQKQIIEINLFNYQTRLEIISQKVGTENHLEFLEKFSQKVQQKYLLQITKDYENMELGLRLLEASINAIRSQIELEKSQRDRSFQNIVTIVGAGTAVTALIDFEGKQCTAISKLMPLEINCKEEPWFNNVIIPVGLIVIFGVIAFFLKKILLRLNR</sequence>
<dbReference type="EMBL" id="JAAHFQ010000312">
    <property type="protein sequence ID" value="NER29123.1"/>
    <property type="molecule type" value="Genomic_DNA"/>
</dbReference>
<organism evidence="2">
    <name type="scientific">Symploca sp. SIO1C4</name>
    <dbReference type="NCBI Taxonomy" id="2607765"/>
    <lineage>
        <taxon>Bacteria</taxon>
        <taxon>Bacillati</taxon>
        <taxon>Cyanobacteriota</taxon>
        <taxon>Cyanophyceae</taxon>
        <taxon>Coleofasciculales</taxon>
        <taxon>Coleofasciculaceae</taxon>
        <taxon>Symploca</taxon>
    </lineage>
</organism>
<gene>
    <name evidence="2" type="ORF">F6J89_16175</name>
</gene>
<reference evidence="2" key="1">
    <citation type="submission" date="2019-11" db="EMBL/GenBank/DDBJ databases">
        <title>Genomic insights into an expanded diversity of filamentous marine cyanobacteria reveals the extraordinary biosynthetic potential of Moorea and Okeania.</title>
        <authorList>
            <person name="Ferreira Leao T."/>
            <person name="Wang M."/>
            <person name="Moss N."/>
            <person name="Da Silva R."/>
            <person name="Sanders J."/>
            <person name="Nurk S."/>
            <person name="Gurevich A."/>
            <person name="Humphrey G."/>
            <person name="Reher R."/>
            <person name="Zhu Q."/>
            <person name="Belda-Ferre P."/>
            <person name="Glukhov E."/>
            <person name="Rex R."/>
            <person name="Dorrestein P.C."/>
            <person name="Knight R."/>
            <person name="Pevzner P."/>
            <person name="Gerwick W.H."/>
            <person name="Gerwick L."/>
        </authorList>
    </citation>
    <scope>NUCLEOTIDE SEQUENCE</scope>
    <source>
        <strain evidence="2">SIO1C4</strain>
    </source>
</reference>
<feature type="transmembrane region" description="Helical" evidence="1">
    <location>
        <begin position="409"/>
        <end position="430"/>
    </location>
</feature>
<dbReference type="AlphaFoldDB" id="A0A6B3NC49"/>
<evidence type="ECO:0000313" key="2">
    <source>
        <dbReference type="EMBL" id="NER29123.1"/>
    </source>
</evidence>